<dbReference type="EMBL" id="AE013598">
    <property type="protein sequence ID" value="AAW74965.1"/>
    <property type="molecule type" value="Genomic_DNA"/>
</dbReference>
<reference evidence="1 2" key="1">
    <citation type="journal article" date="2005" name="Nucleic Acids Res.">
        <title>The genome sequence of Xanthomonas oryzae pathovar oryzae KACC10331, the bacterial blight pathogen of rice.</title>
        <authorList>
            <person name="Lee B.M."/>
            <person name="Park Y.J."/>
            <person name="Park D.S."/>
            <person name="Kang H.W."/>
            <person name="Kim J.G."/>
            <person name="Song E.S."/>
            <person name="Park I.C."/>
            <person name="Yoon U.H."/>
            <person name="Hahn J.H."/>
            <person name="Koo B.S."/>
            <person name="Lee G.B."/>
            <person name="Kim H."/>
            <person name="Park H.S."/>
            <person name="Yoon K.O."/>
            <person name="Kim J.H."/>
            <person name="Jung C.H."/>
            <person name="Koh N.H."/>
            <person name="Seo J.S."/>
            <person name="Go S.J."/>
        </authorList>
    </citation>
    <scope>NUCLEOTIDE SEQUENCE [LARGE SCALE GENOMIC DNA]</scope>
    <source>
        <strain evidence="2">KACC10331 / KXO85</strain>
    </source>
</reference>
<name>Q5H256_XANOR</name>
<dbReference type="HOGENOM" id="CLU_733527_0_0_6"/>
<accession>Q5H256</accession>
<dbReference type="KEGG" id="xoo:XOO1711"/>
<sequence>MVTLGGTVGHGLGLDLDVLDHAAQAVVLDHVGIVGGLVILDAIARGHFLDVAATAAGLVIDRQVRQRSDHQRAVRQVRHLGHLQAAHTALAQDQIGGDLLAGRLVLVDHREILVVHQVAAQHDHQTRILAVPRVEQVTHHIEHQRIEVAVVGASCTADDHLAGGLAARQHALGRVGAVLLQPADIDVFQQRERGAVGIGSGVRAVEADLQTVQRLALDDRIAQACLEVRELGPGIEQRIRDGGVEVGLLGEVLVLVERGDIARGARLAGAGVGAAGDAAGDADAHLLAGQLVHRDDVDLGQELAGFLHARFQLLLHGRFDGERVENGGDAVELGDLLGELVELQAGGVLHGGSEGGALAACVVCGISSRSARPRRRR</sequence>
<dbReference type="AlphaFoldDB" id="Q5H256"/>
<proteinExistence type="predicted"/>
<evidence type="ECO:0000313" key="2">
    <source>
        <dbReference type="Proteomes" id="UP000006735"/>
    </source>
</evidence>
<dbReference type="Proteomes" id="UP000006735">
    <property type="component" value="Chromosome"/>
</dbReference>
<evidence type="ECO:0000313" key="1">
    <source>
        <dbReference type="EMBL" id="AAW74965.1"/>
    </source>
</evidence>
<organism evidence="1 2">
    <name type="scientific">Xanthomonas oryzae pv. oryzae (strain KACC10331 / KXO85)</name>
    <dbReference type="NCBI Taxonomy" id="291331"/>
    <lineage>
        <taxon>Bacteria</taxon>
        <taxon>Pseudomonadati</taxon>
        <taxon>Pseudomonadota</taxon>
        <taxon>Gammaproteobacteria</taxon>
        <taxon>Lysobacterales</taxon>
        <taxon>Lysobacteraceae</taxon>
        <taxon>Xanthomonas</taxon>
    </lineage>
</organism>
<protein>
    <submittedName>
        <fullName evidence="1">Uncharacterized protein</fullName>
    </submittedName>
</protein>
<keyword evidence="2" id="KW-1185">Reference proteome</keyword>
<gene>
    <name evidence="1" type="ordered locus">XOO1711</name>
</gene>